<dbReference type="AlphaFoldDB" id="A0A8U0NMG9"/>
<keyword evidence="10" id="KW-1185">Reference proteome</keyword>
<dbReference type="CDD" id="cd06145">
    <property type="entry name" value="REX1_like"/>
    <property type="match status" value="1"/>
</dbReference>
<dbReference type="InterPro" id="IPR000504">
    <property type="entry name" value="RRM_dom"/>
</dbReference>
<evidence type="ECO:0000259" key="9">
    <source>
        <dbReference type="PROSITE" id="PS50102"/>
    </source>
</evidence>
<feature type="domain" description="RRM" evidence="9">
    <location>
        <begin position="613"/>
        <end position="683"/>
    </location>
</feature>
<reference evidence="11" key="1">
    <citation type="submission" date="2025-08" db="UniProtKB">
        <authorList>
            <consortium name="RefSeq"/>
        </authorList>
    </citation>
    <scope>IDENTIFICATION</scope>
    <source>
        <tissue evidence="11">Brain</tissue>
    </source>
</reference>
<gene>
    <name evidence="11" type="primary">REXO5</name>
</gene>
<keyword evidence="2" id="KW-0677">Repeat</keyword>
<name>A0A8U0NMG9_MUSPF</name>
<accession>A0A8U0NMG9</accession>
<evidence type="ECO:0000313" key="10">
    <source>
        <dbReference type="Proteomes" id="UP000000715"/>
    </source>
</evidence>
<evidence type="ECO:0000256" key="6">
    <source>
        <dbReference type="ARBA" id="ARBA00072618"/>
    </source>
</evidence>
<dbReference type="InterPro" id="IPR034922">
    <property type="entry name" value="REX1-like_exo"/>
</dbReference>
<feature type="domain" description="RRM" evidence="9">
    <location>
        <begin position="518"/>
        <end position="592"/>
    </location>
</feature>
<dbReference type="Pfam" id="PF00929">
    <property type="entry name" value="RNase_T"/>
    <property type="match status" value="1"/>
</dbReference>
<keyword evidence="3" id="KW-0378">Hydrolase</keyword>
<dbReference type="FunFam" id="3.30.420.10:FF:000055">
    <property type="entry name" value="RNA exonuclease 5 isoform X1"/>
    <property type="match status" value="1"/>
</dbReference>
<dbReference type="PANTHER" id="PTHR12801">
    <property type="entry name" value="RNA EXONUCLEASE REXO1 / RECO3 FAMILY MEMBER-RELATED"/>
    <property type="match status" value="1"/>
</dbReference>
<dbReference type="PANTHER" id="PTHR12801:SF82">
    <property type="entry name" value="RNA EXONUCLEASE 5"/>
    <property type="match status" value="1"/>
</dbReference>
<sequence length="787" mass="88783">MSWTNGPMWKSRMDPERERSGGHPKKGRKRRRAPNMPLGAAEAMRARRDLEERQPEAKKARLSTILFAENCEVTHDQLCELLKYAVLGKSSVPKPSWCQLFHQNHLNNVVVFVLQGMSQLHFYRFYLEFGFLRKAFRHKFRLPPPSSNFLADIIGLQKKQTTGDLSKMVGGSLPSASSKVSVNLQNDPVIQKYGSKKVGLTRCLLTKEEMKTFHFPLQGFPDCENFVPTKCNGSVTDSSPLFGLDCEMCLTSKGRELTRISLVAEGGCCVMDELVKPDNKILDYLTSFSGITKKILNPVTTKLKDVQRHLKALLPPDAVLVGHSLDLDLRALKMIHPYVIDTSLLYVREQGRRFKLKFLAKAVLGKDIQCPDRLGHDATEDARTTLELARYFLKYGPRKIAELNLEALASHQELLATGQELRNTAEIVYQPNTSVLECLDLMGQKLLFLTREAETSELCSARNCQTIKCLSNKEVLEQARVEIPLFPFSIVQFSFEPFSPNLTEEMNKRMRIKWTEMSTVYAGPFSKNCNLRALKRLFKSFGPVRSMTLVLETHQPHLCIQYEVLEAAQLAIESLDGILVEGACIKVQRPVTELTLDSNTLVNELEQDSENRGTIYLSGVSETFKEHLLQQSNLFLGLEAVILPKDLKSGKQKRYCFLKFKTFGSAQRALDILKGKDWKLKGRHALTPRHLHAWLRGLPPESRRPPGVRVIPPPSEQQALQALKMDHPKIAAWRWGRKIGKLYHSLGPGTLCLILLPGSKSTHGSFSGLGLMGIKDEEESTMPNMCS</sequence>
<feature type="compositionally biased region" description="Basic and acidic residues" evidence="8">
    <location>
        <begin position="11"/>
        <end position="21"/>
    </location>
</feature>
<dbReference type="SMART" id="SM00479">
    <property type="entry name" value="EXOIII"/>
    <property type="match status" value="1"/>
</dbReference>
<dbReference type="GO" id="GO:0003723">
    <property type="term" value="F:RNA binding"/>
    <property type="evidence" value="ECO:0007669"/>
    <property type="project" value="UniProtKB-UniRule"/>
</dbReference>
<evidence type="ECO:0000256" key="4">
    <source>
        <dbReference type="ARBA" id="ARBA00022839"/>
    </source>
</evidence>
<evidence type="ECO:0000256" key="7">
    <source>
        <dbReference type="PROSITE-ProRule" id="PRU00176"/>
    </source>
</evidence>
<dbReference type="CTD" id="81691"/>
<evidence type="ECO:0000256" key="1">
    <source>
        <dbReference type="ARBA" id="ARBA00022722"/>
    </source>
</evidence>
<dbReference type="RefSeq" id="XP_012905230.2">
    <property type="nucleotide sequence ID" value="XM_013049776.2"/>
</dbReference>
<dbReference type="InterPro" id="IPR012677">
    <property type="entry name" value="Nucleotide-bd_a/b_plait_sf"/>
</dbReference>
<dbReference type="Pfam" id="PF00076">
    <property type="entry name" value="RRM_1"/>
    <property type="match status" value="1"/>
</dbReference>
<keyword evidence="1" id="KW-0540">Nuclease</keyword>
<dbReference type="InterPro" id="IPR035979">
    <property type="entry name" value="RBD_domain_sf"/>
</dbReference>
<dbReference type="SUPFAM" id="SSF53098">
    <property type="entry name" value="Ribonuclease H-like"/>
    <property type="match status" value="1"/>
</dbReference>
<feature type="compositionally biased region" description="Basic residues" evidence="8">
    <location>
        <begin position="22"/>
        <end position="33"/>
    </location>
</feature>
<keyword evidence="5 7" id="KW-0694">RNA-binding</keyword>
<proteinExistence type="predicted"/>
<organism evidence="10 11">
    <name type="scientific">Mustela putorius furo</name>
    <name type="common">European domestic ferret</name>
    <name type="synonym">Mustela furo</name>
    <dbReference type="NCBI Taxonomy" id="9669"/>
    <lineage>
        <taxon>Eukaryota</taxon>
        <taxon>Metazoa</taxon>
        <taxon>Chordata</taxon>
        <taxon>Craniata</taxon>
        <taxon>Vertebrata</taxon>
        <taxon>Euteleostomi</taxon>
        <taxon>Mammalia</taxon>
        <taxon>Eutheria</taxon>
        <taxon>Laurasiatheria</taxon>
        <taxon>Carnivora</taxon>
        <taxon>Caniformia</taxon>
        <taxon>Musteloidea</taxon>
        <taxon>Mustelidae</taxon>
        <taxon>Mustelinae</taxon>
        <taxon>Mustela</taxon>
    </lineage>
</organism>
<keyword evidence="4 11" id="KW-0269">Exonuclease</keyword>
<dbReference type="SUPFAM" id="SSF54928">
    <property type="entry name" value="RNA-binding domain, RBD"/>
    <property type="match status" value="1"/>
</dbReference>
<dbReference type="InterPro" id="IPR013520">
    <property type="entry name" value="Ribonucl_H"/>
</dbReference>
<dbReference type="Gene3D" id="3.30.70.330">
    <property type="match status" value="2"/>
</dbReference>
<protein>
    <recommendedName>
        <fullName evidence="6">RNA exonuclease 5</fullName>
    </recommendedName>
</protein>
<dbReference type="Proteomes" id="UP000000715">
    <property type="component" value="Unplaced"/>
</dbReference>
<dbReference type="SMART" id="SM00360">
    <property type="entry name" value="RRM"/>
    <property type="match status" value="2"/>
</dbReference>
<dbReference type="InterPro" id="IPR012337">
    <property type="entry name" value="RNaseH-like_sf"/>
</dbReference>
<evidence type="ECO:0000256" key="8">
    <source>
        <dbReference type="SAM" id="MobiDB-lite"/>
    </source>
</evidence>
<evidence type="ECO:0000313" key="11">
    <source>
        <dbReference type="RefSeq" id="XP_012905230.2"/>
    </source>
</evidence>
<feature type="compositionally biased region" description="Basic and acidic residues" evidence="8">
    <location>
        <begin position="44"/>
        <end position="55"/>
    </location>
</feature>
<dbReference type="FunFam" id="3.30.70.330:FF:000528">
    <property type="entry name" value="RNA exonuclease 5"/>
    <property type="match status" value="1"/>
</dbReference>
<dbReference type="Gene3D" id="3.30.420.10">
    <property type="entry name" value="Ribonuclease H-like superfamily/Ribonuclease H"/>
    <property type="match status" value="1"/>
</dbReference>
<dbReference type="PROSITE" id="PS50102">
    <property type="entry name" value="RRM"/>
    <property type="match status" value="2"/>
</dbReference>
<dbReference type="GO" id="GO:0005634">
    <property type="term" value="C:nucleus"/>
    <property type="evidence" value="ECO:0007669"/>
    <property type="project" value="TreeGrafter"/>
</dbReference>
<evidence type="ECO:0000256" key="2">
    <source>
        <dbReference type="ARBA" id="ARBA00022737"/>
    </source>
</evidence>
<dbReference type="OrthoDB" id="3996471at2759"/>
<dbReference type="GeneID" id="101675108"/>
<dbReference type="GO" id="GO:0004527">
    <property type="term" value="F:exonuclease activity"/>
    <property type="evidence" value="ECO:0007669"/>
    <property type="project" value="UniProtKB-KW"/>
</dbReference>
<dbReference type="InterPro" id="IPR036397">
    <property type="entry name" value="RNaseH_sf"/>
</dbReference>
<dbReference type="InterPro" id="IPR047021">
    <property type="entry name" value="REXO1/3/4-like"/>
</dbReference>
<evidence type="ECO:0000256" key="5">
    <source>
        <dbReference type="ARBA" id="ARBA00022884"/>
    </source>
</evidence>
<feature type="region of interest" description="Disordered" evidence="8">
    <location>
        <begin position="1"/>
        <end position="55"/>
    </location>
</feature>
<dbReference type="FunFam" id="3.30.70.330:FF:000358">
    <property type="entry name" value="RNA exonuclease 5 isoform X1"/>
    <property type="match status" value="1"/>
</dbReference>
<evidence type="ECO:0000256" key="3">
    <source>
        <dbReference type="ARBA" id="ARBA00022801"/>
    </source>
</evidence>